<dbReference type="OrthoDB" id="9806951at2"/>
<dbReference type="InterPro" id="IPR027417">
    <property type="entry name" value="P-loop_NTPase"/>
</dbReference>
<dbReference type="STRING" id="1157490.EL26_05790"/>
<sequence>MDMRIGNYCIGKVRSVDGSNILVKAEALKIPEYDGHPAMHVEVGAYVNCGDFHGDTICMVSRVRIEEVEKKGIWEENNLVELSIVGSVNDEGRFTRGVDQLPHITCDVYLLNGEQVNSIMGIDDHLSEDEKRKFFKVGKRSMKGGGDVYFDLDKLLGRHVAIVGTTGSGKSSTVARITQSILTEYPQPRIMFFDLHNEYRDAFGGQWAEKTNLIDWDNFSLPYWYLDLEEFIGIYYPGAGGTQEVILKGLIEELKKDNVEEDKKSRVSVDSPIFFDIEELIKKLDALATAETTATKKEPFQKLSNRISAINKDPRFDFLNRERLSQKKLGEYFTELLGVCEETKKYITILDLSGLPAEVRTISVGVLARLCFDYRYWDMDPENLPLALVLEEAHSYIPDEREATYALCLNRVEKIAKEGRKYGISLIVVTQRPSNVSTTVLSQCGTFITLRLTSDLDQNKVRRLLPDTIGEQAEMLSSLRDREALVTGDAVSIPGRVRFDEPNPWPKSKDVKFHKAWTDGPPVGYDIDSIVEAWSLREKRTTK</sequence>
<dbReference type="InterPro" id="IPR008571">
    <property type="entry name" value="HerA-like"/>
</dbReference>
<organism evidence="2 3">
    <name type="scientific">Tumebacillus flagellatus</name>
    <dbReference type="NCBI Taxonomy" id="1157490"/>
    <lineage>
        <taxon>Bacteria</taxon>
        <taxon>Bacillati</taxon>
        <taxon>Bacillota</taxon>
        <taxon>Bacilli</taxon>
        <taxon>Bacillales</taxon>
        <taxon>Alicyclobacillaceae</taxon>
        <taxon>Tumebacillus</taxon>
    </lineage>
</organism>
<dbReference type="SUPFAM" id="SSF52540">
    <property type="entry name" value="P-loop containing nucleoside triphosphate hydrolases"/>
    <property type="match status" value="1"/>
</dbReference>
<name>A0A074MEQ9_9BACL</name>
<dbReference type="Gene3D" id="3.40.50.300">
    <property type="entry name" value="P-loop containing nucleotide triphosphate hydrolases"/>
    <property type="match status" value="2"/>
</dbReference>
<evidence type="ECO:0000259" key="1">
    <source>
        <dbReference type="Pfam" id="PF01935"/>
    </source>
</evidence>
<feature type="domain" description="Helicase HerA central" evidence="1">
    <location>
        <begin position="137"/>
        <end position="369"/>
    </location>
</feature>
<reference evidence="2 3" key="1">
    <citation type="journal article" date="2013" name="Int. J. Syst. Evol. Microbiol.">
        <title>Tumebacillus flagellatus sp. nov., an alpha-amylase/pullulanase-producing bacterium isolated from cassava wastewater.</title>
        <authorList>
            <person name="Wang Q."/>
            <person name="Xie N."/>
            <person name="Qin Y."/>
            <person name="Shen N."/>
            <person name="Zhu J."/>
            <person name="Mi H."/>
            <person name="Huang R."/>
        </authorList>
    </citation>
    <scope>NUCLEOTIDE SEQUENCE [LARGE SCALE GENOMIC DNA]</scope>
    <source>
        <strain evidence="2 3">GST4</strain>
    </source>
</reference>
<dbReference type="Pfam" id="PF01935">
    <property type="entry name" value="DUF87"/>
    <property type="match status" value="1"/>
</dbReference>
<dbReference type="eggNOG" id="COG0433">
    <property type="taxonomic scope" value="Bacteria"/>
</dbReference>
<dbReference type="PANTHER" id="PTHR42957:SF1">
    <property type="entry name" value="HELICASE MJ1565-RELATED"/>
    <property type="match status" value="1"/>
</dbReference>
<evidence type="ECO:0000313" key="3">
    <source>
        <dbReference type="Proteomes" id="UP000027931"/>
    </source>
</evidence>
<protein>
    <recommendedName>
        <fullName evidence="1">Helicase HerA central domain-containing protein</fullName>
    </recommendedName>
</protein>
<comment type="caution">
    <text evidence="2">The sequence shown here is derived from an EMBL/GenBank/DDBJ whole genome shotgun (WGS) entry which is preliminary data.</text>
</comment>
<proteinExistence type="predicted"/>
<dbReference type="AlphaFoldDB" id="A0A074MEQ9"/>
<dbReference type="Proteomes" id="UP000027931">
    <property type="component" value="Unassembled WGS sequence"/>
</dbReference>
<dbReference type="EMBL" id="JMIR01000005">
    <property type="protein sequence ID" value="KEO84277.1"/>
    <property type="molecule type" value="Genomic_DNA"/>
</dbReference>
<gene>
    <name evidence="2" type="ORF">EL26_05790</name>
</gene>
<accession>A0A074MEQ9</accession>
<dbReference type="PANTHER" id="PTHR42957">
    <property type="entry name" value="HELICASE MJ1565-RELATED"/>
    <property type="match status" value="1"/>
</dbReference>
<evidence type="ECO:0000313" key="2">
    <source>
        <dbReference type="EMBL" id="KEO84277.1"/>
    </source>
</evidence>
<dbReference type="InterPro" id="IPR002789">
    <property type="entry name" value="HerA_central"/>
</dbReference>
<dbReference type="RefSeq" id="WP_038085388.1">
    <property type="nucleotide sequence ID" value="NZ_JMIR01000005.1"/>
</dbReference>
<keyword evidence="3" id="KW-1185">Reference proteome</keyword>